<accession>A0A4Z2F8D4</accession>
<comment type="catalytic activity">
    <reaction evidence="1">
        <text>Thiol-dependent hydrolysis of ester, thioester, amide, peptide and isopeptide bonds formed by the C-terminal Gly of ubiquitin (a 76-residue protein attached to proteins as an intracellular targeting signal).</text>
        <dbReference type="EC" id="3.4.19.12"/>
    </reaction>
</comment>
<gene>
    <name evidence="12" type="primary">Otud7b_1</name>
    <name evidence="12" type="ORF">EYF80_052694</name>
</gene>
<dbReference type="EMBL" id="SRLO01001527">
    <property type="protein sequence ID" value="TNN37150.1"/>
    <property type="molecule type" value="Genomic_DNA"/>
</dbReference>
<feature type="compositionally biased region" description="Basic and acidic residues" evidence="10">
    <location>
        <begin position="88"/>
        <end position="108"/>
    </location>
</feature>
<dbReference type="AlphaFoldDB" id="A0A4Z2F8D4"/>
<feature type="compositionally biased region" description="Low complexity" evidence="10">
    <location>
        <begin position="47"/>
        <end position="87"/>
    </location>
</feature>
<evidence type="ECO:0000256" key="10">
    <source>
        <dbReference type="SAM" id="MobiDB-lite"/>
    </source>
</evidence>
<evidence type="ECO:0000256" key="4">
    <source>
        <dbReference type="ARBA" id="ARBA00022723"/>
    </source>
</evidence>
<sequence length="501" mass="51893">MLHSYMTVTWLPLPCEAPLAQPESPTASAGDEARTPPDSGESDKESVSSSSNGNGEAAAAAPAANGGGSLAKNSSSSSSSSSSSGSAGKDKTKKDKDKDKDKDKKRADSVANKLGSFGKSLGSKLKKNVGGLMTGKNAGAGGAKPDAAEKKKSSFRSRQGSKEAPPTAQASEDSGKGSPSSGSERLDGGAAGSSGGSSTESEHYKYGADVKAGMGILRAAMQGERKLIFAGLLTTSDRQPFQEEMIQRYLADAEERYRGEQEQQRRDAERKGGGGGGGGVNGALPPKKEPGGGAEPGYQEEPSENTPPAPPPSLKSSPLSASMFSSAAAPAPRPSFLDQTPGAAPQHLHAHGYLDARRQLAGGSPATSYPGLPSYATLPRHCPAPQGPSHPQYDSQGPASLSPSRLTPSYPPEFDPPDYPGAEPPAGGGHTDGLRSDSDPRGGGRPPVRHYSLGSAAELASCRCRTPSCVYYGHPETGHYCSCCYREEQRRREPELAVHRF</sequence>
<keyword evidence="5" id="KW-0863">Zinc-finger</keyword>
<evidence type="ECO:0000259" key="11">
    <source>
        <dbReference type="PROSITE" id="PS51036"/>
    </source>
</evidence>
<name>A0A4Z2F8D4_9TELE</name>
<keyword evidence="3" id="KW-0645">Protease</keyword>
<dbReference type="EC" id="3.4.19.12" evidence="2"/>
<organism evidence="12 13">
    <name type="scientific">Liparis tanakae</name>
    <name type="common">Tanaka's snailfish</name>
    <dbReference type="NCBI Taxonomy" id="230148"/>
    <lineage>
        <taxon>Eukaryota</taxon>
        <taxon>Metazoa</taxon>
        <taxon>Chordata</taxon>
        <taxon>Craniata</taxon>
        <taxon>Vertebrata</taxon>
        <taxon>Euteleostomi</taxon>
        <taxon>Actinopterygii</taxon>
        <taxon>Neopterygii</taxon>
        <taxon>Teleostei</taxon>
        <taxon>Neoteleostei</taxon>
        <taxon>Acanthomorphata</taxon>
        <taxon>Eupercaria</taxon>
        <taxon>Perciformes</taxon>
        <taxon>Cottioidei</taxon>
        <taxon>Cottales</taxon>
        <taxon>Liparidae</taxon>
        <taxon>Liparis</taxon>
    </lineage>
</organism>
<dbReference type="GO" id="GO:0003677">
    <property type="term" value="F:DNA binding"/>
    <property type="evidence" value="ECO:0007669"/>
    <property type="project" value="InterPro"/>
</dbReference>
<feature type="compositionally biased region" description="Low complexity" evidence="10">
    <location>
        <begin position="113"/>
        <end position="131"/>
    </location>
</feature>
<keyword evidence="13" id="KW-1185">Reference proteome</keyword>
<dbReference type="GO" id="GO:0035871">
    <property type="term" value="P:protein K11-linked deubiquitination"/>
    <property type="evidence" value="ECO:0007669"/>
    <property type="project" value="TreeGrafter"/>
</dbReference>
<keyword evidence="6" id="KW-0833">Ubl conjugation pathway</keyword>
<dbReference type="GO" id="GO:0070530">
    <property type="term" value="F:K63-linked polyubiquitin modification-dependent protein binding"/>
    <property type="evidence" value="ECO:0007669"/>
    <property type="project" value="TreeGrafter"/>
</dbReference>
<proteinExistence type="predicted"/>
<comment type="caution">
    <text evidence="12">The sequence shown here is derived from an EMBL/GenBank/DDBJ whole genome shotgun (WGS) entry which is preliminary data.</text>
</comment>
<dbReference type="InterPro" id="IPR051346">
    <property type="entry name" value="OTU_Deubiquitinase"/>
</dbReference>
<feature type="compositionally biased region" description="Polar residues" evidence="10">
    <location>
        <begin position="392"/>
        <end position="407"/>
    </location>
</feature>
<feature type="compositionally biased region" description="Basic and acidic residues" evidence="10">
    <location>
        <begin position="31"/>
        <end position="46"/>
    </location>
</feature>
<dbReference type="PANTHER" id="PTHR13367:SF8">
    <property type="entry name" value="OTU DOMAIN-CONTAINING PROTEIN 7B"/>
    <property type="match status" value="1"/>
</dbReference>
<evidence type="ECO:0000256" key="2">
    <source>
        <dbReference type="ARBA" id="ARBA00012759"/>
    </source>
</evidence>
<dbReference type="OrthoDB" id="10064699at2759"/>
<evidence type="ECO:0000256" key="1">
    <source>
        <dbReference type="ARBA" id="ARBA00000707"/>
    </source>
</evidence>
<dbReference type="PROSITE" id="PS51036">
    <property type="entry name" value="ZF_A20"/>
    <property type="match status" value="1"/>
</dbReference>
<dbReference type="Gene3D" id="4.10.240.30">
    <property type="match status" value="1"/>
</dbReference>
<feature type="compositionally biased region" description="Polar residues" evidence="10">
    <location>
        <begin position="168"/>
        <end position="183"/>
    </location>
</feature>
<evidence type="ECO:0000256" key="3">
    <source>
        <dbReference type="ARBA" id="ARBA00022670"/>
    </source>
</evidence>
<feature type="compositionally biased region" description="Basic and acidic residues" evidence="10">
    <location>
        <begin position="254"/>
        <end position="272"/>
    </location>
</feature>
<evidence type="ECO:0000256" key="8">
    <source>
        <dbReference type="ARBA" id="ARBA00022807"/>
    </source>
</evidence>
<feature type="domain" description="A20-type" evidence="11">
    <location>
        <begin position="458"/>
        <end position="493"/>
    </location>
</feature>
<feature type="compositionally biased region" description="Low complexity" evidence="10">
    <location>
        <begin position="314"/>
        <end position="330"/>
    </location>
</feature>
<feature type="region of interest" description="Disordered" evidence="10">
    <location>
        <begin position="16"/>
        <end position="202"/>
    </location>
</feature>
<protein>
    <recommendedName>
        <fullName evidence="2">ubiquitinyl hydrolase 1</fullName>
        <ecNumber evidence="2">3.4.19.12</ecNumber>
    </recommendedName>
</protein>
<feature type="compositionally biased region" description="Pro residues" evidence="10">
    <location>
        <begin position="409"/>
        <end position="423"/>
    </location>
</feature>
<keyword evidence="4" id="KW-0479">Metal-binding</keyword>
<dbReference type="Proteomes" id="UP000314294">
    <property type="component" value="Unassembled WGS sequence"/>
</dbReference>
<feature type="region of interest" description="Disordered" evidence="10">
    <location>
        <begin position="254"/>
        <end position="451"/>
    </location>
</feature>
<dbReference type="GO" id="GO:0071947">
    <property type="term" value="P:protein deubiquitination involved in ubiquitin-dependent protein catabolic process"/>
    <property type="evidence" value="ECO:0007669"/>
    <property type="project" value="TreeGrafter"/>
</dbReference>
<dbReference type="GO" id="GO:0005737">
    <property type="term" value="C:cytoplasm"/>
    <property type="evidence" value="ECO:0007669"/>
    <property type="project" value="TreeGrafter"/>
</dbReference>
<evidence type="ECO:0000313" key="13">
    <source>
        <dbReference type="Proteomes" id="UP000314294"/>
    </source>
</evidence>
<dbReference type="GO" id="GO:0071108">
    <property type="term" value="P:protein K48-linked deubiquitination"/>
    <property type="evidence" value="ECO:0007669"/>
    <property type="project" value="TreeGrafter"/>
</dbReference>
<keyword evidence="9" id="KW-0862">Zinc</keyword>
<evidence type="ECO:0000256" key="9">
    <source>
        <dbReference type="ARBA" id="ARBA00022833"/>
    </source>
</evidence>
<dbReference type="GO" id="GO:0008270">
    <property type="term" value="F:zinc ion binding"/>
    <property type="evidence" value="ECO:0007669"/>
    <property type="project" value="UniProtKB-KW"/>
</dbReference>
<dbReference type="PANTHER" id="PTHR13367">
    <property type="entry name" value="UBIQUITIN THIOESTERASE"/>
    <property type="match status" value="1"/>
</dbReference>
<evidence type="ECO:0000256" key="7">
    <source>
        <dbReference type="ARBA" id="ARBA00022801"/>
    </source>
</evidence>
<dbReference type="InterPro" id="IPR002653">
    <property type="entry name" value="Znf_A20"/>
</dbReference>
<feature type="compositionally biased region" description="Basic and acidic residues" evidence="10">
    <location>
        <begin position="432"/>
        <end position="442"/>
    </location>
</feature>
<reference evidence="12 13" key="1">
    <citation type="submission" date="2019-03" db="EMBL/GenBank/DDBJ databases">
        <title>First draft genome of Liparis tanakae, snailfish: a comprehensive survey of snailfish specific genes.</title>
        <authorList>
            <person name="Kim W."/>
            <person name="Song I."/>
            <person name="Jeong J.-H."/>
            <person name="Kim D."/>
            <person name="Kim S."/>
            <person name="Ryu S."/>
            <person name="Song J.Y."/>
            <person name="Lee S.K."/>
        </authorList>
    </citation>
    <scope>NUCLEOTIDE SEQUENCE [LARGE SCALE GENOMIC DNA]</scope>
    <source>
        <tissue evidence="12">Muscle</tissue>
    </source>
</reference>
<dbReference type="GO" id="GO:0070536">
    <property type="term" value="P:protein K63-linked deubiquitination"/>
    <property type="evidence" value="ECO:0007669"/>
    <property type="project" value="TreeGrafter"/>
</dbReference>
<evidence type="ECO:0000256" key="6">
    <source>
        <dbReference type="ARBA" id="ARBA00022786"/>
    </source>
</evidence>
<keyword evidence="7" id="KW-0378">Hydrolase</keyword>
<dbReference type="GO" id="GO:0005634">
    <property type="term" value="C:nucleus"/>
    <property type="evidence" value="ECO:0007669"/>
    <property type="project" value="TreeGrafter"/>
</dbReference>
<evidence type="ECO:0000313" key="12">
    <source>
        <dbReference type="EMBL" id="TNN37150.1"/>
    </source>
</evidence>
<dbReference type="GO" id="GO:0004843">
    <property type="term" value="F:cysteine-type deubiquitinase activity"/>
    <property type="evidence" value="ECO:0007669"/>
    <property type="project" value="UniProtKB-EC"/>
</dbReference>
<keyword evidence="8" id="KW-0788">Thiol protease</keyword>
<evidence type="ECO:0000256" key="5">
    <source>
        <dbReference type="ARBA" id="ARBA00022771"/>
    </source>
</evidence>